<feature type="domain" description="Glycosyltransferase 2-like" evidence="2">
    <location>
        <begin position="14"/>
        <end position="143"/>
    </location>
</feature>
<dbReference type="PANTHER" id="PTHR22916">
    <property type="entry name" value="GLYCOSYLTRANSFERASE"/>
    <property type="match status" value="1"/>
</dbReference>
<proteinExistence type="predicted"/>
<keyword evidence="1" id="KW-1133">Transmembrane helix</keyword>
<organism evidence="3 5">
    <name type="scientific">Bacteroides caccae</name>
    <dbReference type="NCBI Taxonomy" id="47678"/>
    <lineage>
        <taxon>Bacteria</taxon>
        <taxon>Pseudomonadati</taxon>
        <taxon>Bacteroidota</taxon>
        <taxon>Bacteroidia</taxon>
        <taxon>Bacteroidales</taxon>
        <taxon>Bacteroidaceae</taxon>
        <taxon>Bacteroides</taxon>
    </lineage>
</organism>
<dbReference type="EC" id="2.4.1.212" evidence="3"/>
<evidence type="ECO:0000256" key="1">
    <source>
        <dbReference type="SAM" id="Phobius"/>
    </source>
</evidence>
<name>A0A174WZX9_9BACE</name>
<dbReference type="AlphaFoldDB" id="A0A174WZX9"/>
<evidence type="ECO:0000313" key="6">
    <source>
        <dbReference type="Proteomes" id="UP000427825"/>
    </source>
</evidence>
<dbReference type="Pfam" id="PF00535">
    <property type="entry name" value="Glycos_transf_2"/>
    <property type="match status" value="1"/>
</dbReference>
<evidence type="ECO:0000259" key="2">
    <source>
        <dbReference type="Pfam" id="PF00535"/>
    </source>
</evidence>
<dbReference type="EMBL" id="CZBL01000023">
    <property type="protein sequence ID" value="CUQ52894.1"/>
    <property type="molecule type" value="Genomic_DNA"/>
</dbReference>
<dbReference type="InterPro" id="IPR029044">
    <property type="entry name" value="Nucleotide-diphossugar_trans"/>
</dbReference>
<dbReference type="Gene3D" id="3.90.550.10">
    <property type="entry name" value="Spore Coat Polysaccharide Biosynthesis Protein SpsA, Chain A"/>
    <property type="match status" value="1"/>
</dbReference>
<feature type="transmembrane region" description="Helical" evidence="1">
    <location>
        <begin position="323"/>
        <end position="340"/>
    </location>
</feature>
<keyword evidence="3" id="KW-0808">Transferase</keyword>
<keyword evidence="3" id="KW-0328">Glycosyltransferase</keyword>
<gene>
    <name evidence="3" type="primary">hyaD_4</name>
    <name evidence="3" type="ORF">ERS852558_04212</name>
    <name evidence="4" type="ORF">F2Y39_22675</name>
</gene>
<accession>A0A174WZX9</accession>
<evidence type="ECO:0000313" key="4">
    <source>
        <dbReference type="EMBL" id="KAA5469622.1"/>
    </source>
</evidence>
<reference evidence="4 6" key="2">
    <citation type="journal article" date="2019" name="Nat. Med.">
        <title>A library of human gut bacterial isolates paired with longitudinal multiomics data enables mechanistic microbiome research.</title>
        <authorList>
            <person name="Poyet M."/>
            <person name="Groussin M."/>
            <person name="Gibbons S.M."/>
            <person name="Avila-Pacheco J."/>
            <person name="Jiang X."/>
            <person name="Kearney S.M."/>
            <person name="Perrotta A.R."/>
            <person name="Berdy B."/>
            <person name="Zhao S."/>
            <person name="Lieberman T.D."/>
            <person name="Swanson P.K."/>
            <person name="Smith M."/>
            <person name="Roesemann S."/>
            <person name="Alexander J.E."/>
            <person name="Rich S.A."/>
            <person name="Livny J."/>
            <person name="Vlamakis H."/>
            <person name="Clish C."/>
            <person name="Bullock K."/>
            <person name="Deik A."/>
            <person name="Scott J."/>
            <person name="Pierce K.A."/>
            <person name="Xavier R.J."/>
            <person name="Alm E.J."/>
        </authorList>
    </citation>
    <scope>NUCLEOTIDE SEQUENCE [LARGE SCALE GENOMIC DNA]</scope>
    <source>
        <strain evidence="4 6">BIOML-A25</strain>
    </source>
</reference>
<evidence type="ECO:0000313" key="5">
    <source>
        <dbReference type="Proteomes" id="UP000095725"/>
    </source>
</evidence>
<dbReference type="CDD" id="cd00761">
    <property type="entry name" value="Glyco_tranf_GTA_type"/>
    <property type="match status" value="1"/>
</dbReference>
<reference evidence="3 5" key="1">
    <citation type="submission" date="2015-09" db="EMBL/GenBank/DDBJ databases">
        <authorList>
            <consortium name="Pathogen Informatics"/>
        </authorList>
    </citation>
    <scope>NUCLEOTIDE SEQUENCE [LARGE SCALE GENOMIC DNA]</scope>
    <source>
        <strain evidence="3 5">2789STDY5834946</strain>
    </source>
</reference>
<keyword evidence="1" id="KW-0812">Transmembrane</keyword>
<protein>
    <submittedName>
        <fullName evidence="4">Glycosyltransferase family 2 protein</fullName>
    </submittedName>
    <submittedName>
        <fullName evidence="3">Glycosyltransferases involved in cell wall biogenesis</fullName>
        <ecNumber evidence="3">2.4.1.212</ecNumber>
    </submittedName>
</protein>
<keyword evidence="1" id="KW-0472">Membrane</keyword>
<evidence type="ECO:0000313" key="3">
    <source>
        <dbReference type="EMBL" id="CUQ52894.1"/>
    </source>
</evidence>
<dbReference type="EMBL" id="VVYJ01000028">
    <property type="protein sequence ID" value="KAA5469622.1"/>
    <property type="molecule type" value="Genomic_DNA"/>
</dbReference>
<dbReference type="PANTHER" id="PTHR22916:SF3">
    <property type="entry name" value="UDP-GLCNAC:BETAGAL BETA-1,3-N-ACETYLGLUCOSAMINYLTRANSFERASE-LIKE PROTEIN 1"/>
    <property type="match status" value="1"/>
</dbReference>
<dbReference type="InterPro" id="IPR001173">
    <property type="entry name" value="Glyco_trans_2-like"/>
</dbReference>
<dbReference type="GO" id="GO:0050501">
    <property type="term" value="F:hyaluronan synthase activity"/>
    <property type="evidence" value="ECO:0007669"/>
    <property type="project" value="UniProtKB-EC"/>
</dbReference>
<sequence length="352" mass="41066">MTFSDMEDLITISFPVYNVASTIERSLMSALNQTYSNIEYLIVDDCGSDNSMDILKNILHNTSRKDQVKIIRHSSNKGLGAVRNTSIENASGKYIYFMDSDDMLSADCIEKLSGAMKKYKVDFVASSHAIVNGGGEIIEEKKYWKETLFINNSDIINYYYRTKGDLFVFMWNKLYNIEFLRKYKICCVHPIVEDDLFLFQTLFCSSSCCLISDITYFYYVNPLSITNTLMKENISLSVAKIYSDILAYKYKTTIQCATRESVVYILLFVFTESIFRASAIVQSSSIKLQEKKEILRIMLYPPALSMNWKFWYKLESKFKLKLLLYNFFVISCFNLKFMFIRQIPRISYFLKQ</sequence>
<dbReference type="Proteomes" id="UP000095725">
    <property type="component" value="Unassembled WGS sequence"/>
</dbReference>
<dbReference type="Proteomes" id="UP000427825">
    <property type="component" value="Unassembled WGS sequence"/>
</dbReference>
<dbReference type="SUPFAM" id="SSF53448">
    <property type="entry name" value="Nucleotide-diphospho-sugar transferases"/>
    <property type="match status" value="1"/>
</dbReference>